<evidence type="ECO:0000256" key="1">
    <source>
        <dbReference type="SAM" id="MobiDB-lite"/>
    </source>
</evidence>
<evidence type="ECO:0000313" key="2">
    <source>
        <dbReference type="EMBL" id="KMU75769.1"/>
    </source>
</evidence>
<gene>
    <name evidence="2" type="ORF">CISG_05166</name>
</gene>
<proteinExistence type="predicted"/>
<accession>A0A0J8QSJ6</accession>
<dbReference type="EMBL" id="DS268143">
    <property type="protein sequence ID" value="KMU75769.1"/>
    <property type="molecule type" value="Genomic_DNA"/>
</dbReference>
<dbReference type="Proteomes" id="UP000054559">
    <property type="component" value="Unassembled WGS sequence"/>
</dbReference>
<sequence length="56" mass="6270">MTASWRTGFVQRSRFSICSMLQASCILWMGYGKQNGSSSNGQCPSSRQAFRRDNTS</sequence>
<dbReference type="AlphaFoldDB" id="A0A0J8QSJ6"/>
<name>A0A0J8QSJ6_COCIT</name>
<reference evidence="3" key="1">
    <citation type="journal article" date="2010" name="Genome Res.">
        <title>Population genomic sequencing of Coccidioides fungi reveals recent hybridization and transposon control.</title>
        <authorList>
            <person name="Neafsey D.E."/>
            <person name="Barker B.M."/>
            <person name="Sharpton T.J."/>
            <person name="Stajich J.E."/>
            <person name="Park D.J."/>
            <person name="Whiston E."/>
            <person name="Hung C.-Y."/>
            <person name="McMahan C."/>
            <person name="White J."/>
            <person name="Sykes S."/>
            <person name="Heiman D."/>
            <person name="Young S."/>
            <person name="Zeng Q."/>
            <person name="Abouelleil A."/>
            <person name="Aftuck L."/>
            <person name="Bessette D."/>
            <person name="Brown A."/>
            <person name="FitzGerald M."/>
            <person name="Lui A."/>
            <person name="Macdonald J.P."/>
            <person name="Priest M."/>
            <person name="Orbach M.J."/>
            <person name="Galgiani J.N."/>
            <person name="Kirkland T.N."/>
            <person name="Cole G.T."/>
            <person name="Birren B.W."/>
            <person name="Henn M.R."/>
            <person name="Taylor J.W."/>
            <person name="Rounsley S.D."/>
        </authorList>
    </citation>
    <scope>NUCLEOTIDE SEQUENCE [LARGE SCALE GENOMIC DNA]</scope>
    <source>
        <strain evidence="3">RMSCC 3703</strain>
    </source>
</reference>
<evidence type="ECO:0000313" key="3">
    <source>
        <dbReference type="Proteomes" id="UP000054559"/>
    </source>
</evidence>
<feature type="compositionally biased region" description="Polar residues" evidence="1">
    <location>
        <begin position="35"/>
        <end position="48"/>
    </location>
</feature>
<organism evidence="2 3">
    <name type="scientific">Coccidioides immitis RMSCC 3703</name>
    <dbReference type="NCBI Taxonomy" id="454286"/>
    <lineage>
        <taxon>Eukaryota</taxon>
        <taxon>Fungi</taxon>
        <taxon>Dikarya</taxon>
        <taxon>Ascomycota</taxon>
        <taxon>Pezizomycotina</taxon>
        <taxon>Eurotiomycetes</taxon>
        <taxon>Eurotiomycetidae</taxon>
        <taxon>Onygenales</taxon>
        <taxon>Onygenaceae</taxon>
        <taxon>Coccidioides</taxon>
    </lineage>
</organism>
<protein>
    <submittedName>
        <fullName evidence="2">Uncharacterized protein</fullName>
    </submittedName>
</protein>
<feature type="region of interest" description="Disordered" evidence="1">
    <location>
        <begin position="35"/>
        <end position="56"/>
    </location>
</feature>